<dbReference type="PROSITE" id="PS50222">
    <property type="entry name" value="EF_HAND_2"/>
    <property type="match status" value="1"/>
</dbReference>
<comment type="subunit">
    <text evidence="5">Component of the PAN1 actin cytoskeleton-regulatory complex.</text>
</comment>
<dbReference type="InterPro" id="IPR011992">
    <property type="entry name" value="EF-hand-dom_pair"/>
</dbReference>
<protein>
    <submittedName>
        <fullName evidence="19">Poly(A)-binding protein</fullName>
    </submittedName>
</protein>
<feature type="region of interest" description="Disordered" evidence="16">
    <location>
        <begin position="927"/>
        <end position="1182"/>
    </location>
</feature>
<comment type="function">
    <text evidence="15">Component of the PAN1 actin cytoskeleton-regulatory complex required for the internalization of endosomes during actin-coupled endocytosis. The complex links the site of endocytosis to the cell membrane-associated actin cytoskeleton. Mediates uptake of external molecules and vacuolar degradation of plasma membrane proteins. Plays a role in the proper organization of the cell membrane-associated actin cytoskeleton and promotes its destabilization.</text>
</comment>
<feature type="compositionally biased region" description="Low complexity" evidence="16">
    <location>
        <begin position="377"/>
        <end position="398"/>
    </location>
</feature>
<feature type="region of interest" description="Disordered" evidence="16">
    <location>
        <begin position="377"/>
        <end position="426"/>
    </location>
</feature>
<feature type="compositionally biased region" description="Low complexity" evidence="16">
    <location>
        <begin position="944"/>
        <end position="967"/>
    </location>
</feature>
<feature type="compositionally biased region" description="Basic and acidic residues" evidence="16">
    <location>
        <begin position="1027"/>
        <end position="1059"/>
    </location>
</feature>
<feature type="compositionally biased region" description="Polar residues" evidence="16">
    <location>
        <begin position="8"/>
        <end position="29"/>
    </location>
</feature>
<feature type="compositionally biased region" description="Acidic residues" evidence="16">
    <location>
        <begin position="1334"/>
        <end position="1353"/>
    </location>
</feature>
<keyword evidence="11" id="KW-0175">Coiled coil</keyword>
<feature type="compositionally biased region" description="Basic and acidic residues" evidence="16">
    <location>
        <begin position="646"/>
        <end position="657"/>
    </location>
</feature>
<feature type="compositionally biased region" description="Basic and acidic residues" evidence="16">
    <location>
        <begin position="1080"/>
        <end position="1115"/>
    </location>
</feature>
<feature type="compositionally biased region" description="Pro residues" evidence="16">
    <location>
        <begin position="1400"/>
        <end position="1476"/>
    </location>
</feature>
<evidence type="ECO:0000256" key="13">
    <source>
        <dbReference type="ARBA" id="ARBA00023203"/>
    </source>
</evidence>
<feature type="compositionally biased region" description="Polar residues" evidence="16">
    <location>
        <begin position="1219"/>
        <end position="1236"/>
    </location>
</feature>
<keyword evidence="20" id="KW-1185">Reference proteome</keyword>
<feature type="region of interest" description="Disordered" evidence="16">
    <location>
        <begin position="204"/>
        <end position="223"/>
    </location>
</feature>
<evidence type="ECO:0000256" key="7">
    <source>
        <dbReference type="ARBA" id="ARBA00022490"/>
    </source>
</evidence>
<dbReference type="Pfam" id="PF12763">
    <property type="entry name" value="EH"/>
    <property type="match status" value="2"/>
</dbReference>
<comment type="similarity">
    <text evidence="4">Belongs to the PAN1 family.</text>
</comment>
<dbReference type="CDD" id="cd22265">
    <property type="entry name" value="UDM1_RNF168"/>
    <property type="match status" value="1"/>
</dbReference>
<evidence type="ECO:0000313" key="19">
    <source>
        <dbReference type="EMBL" id="KZL85598.1"/>
    </source>
</evidence>
<gene>
    <name evidence="19" type="ORF">CI238_05484</name>
</gene>
<evidence type="ECO:0000256" key="14">
    <source>
        <dbReference type="ARBA" id="ARBA00023212"/>
    </source>
</evidence>
<keyword evidence="10" id="KW-0967">Endosome</keyword>
<evidence type="ECO:0000256" key="10">
    <source>
        <dbReference type="ARBA" id="ARBA00022753"/>
    </source>
</evidence>
<feature type="compositionally biased region" description="Basic and acidic residues" evidence="16">
    <location>
        <begin position="1123"/>
        <end position="1161"/>
    </location>
</feature>
<keyword evidence="7" id="KW-0963">Cytoplasm</keyword>
<dbReference type="GO" id="GO:0006897">
    <property type="term" value="P:endocytosis"/>
    <property type="evidence" value="ECO:0007669"/>
    <property type="project" value="UniProtKB-KW"/>
</dbReference>
<feature type="compositionally biased region" description="Low complexity" evidence="16">
    <location>
        <begin position="115"/>
        <end position="190"/>
    </location>
</feature>
<dbReference type="SMART" id="SM00027">
    <property type="entry name" value="EH"/>
    <property type="match status" value="2"/>
</dbReference>
<organism evidence="19 20">
    <name type="scientific">Colletotrichum incanum</name>
    <name type="common">Soybean anthracnose fungus</name>
    <dbReference type="NCBI Taxonomy" id="1573173"/>
    <lineage>
        <taxon>Eukaryota</taxon>
        <taxon>Fungi</taxon>
        <taxon>Dikarya</taxon>
        <taxon>Ascomycota</taxon>
        <taxon>Pezizomycotina</taxon>
        <taxon>Sordariomycetes</taxon>
        <taxon>Hypocreomycetidae</taxon>
        <taxon>Glomerellales</taxon>
        <taxon>Glomerellaceae</taxon>
        <taxon>Colletotrichum</taxon>
        <taxon>Colletotrichum spaethianum species complex</taxon>
    </lineage>
</organism>
<evidence type="ECO:0000256" key="6">
    <source>
        <dbReference type="ARBA" id="ARBA00022475"/>
    </source>
</evidence>
<evidence type="ECO:0000256" key="4">
    <source>
        <dbReference type="ARBA" id="ARBA00009351"/>
    </source>
</evidence>
<evidence type="ECO:0000259" key="17">
    <source>
        <dbReference type="PROSITE" id="PS50031"/>
    </source>
</evidence>
<dbReference type="EMBL" id="LFIW01000604">
    <property type="protein sequence ID" value="KZL85598.1"/>
    <property type="molecule type" value="Genomic_DNA"/>
</dbReference>
<evidence type="ECO:0000256" key="1">
    <source>
        <dbReference type="ARBA" id="ARBA00004125"/>
    </source>
</evidence>
<feature type="non-terminal residue" evidence="19">
    <location>
        <position position="1"/>
    </location>
</feature>
<feature type="compositionally biased region" description="Low complexity" evidence="16">
    <location>
        <begin position="1270"/>
        <end position="1286"/>
    </location>
</feature>
<feature type="domain" description="EF-hand" evidence="18">
    <location>
        <begin position="539"/>
        <end position="574"/>
    </location>
</feature>
<evidence type="ECO:0000256" key="2">
    <source>
        <dbReference type="ARBA" id="ARBA00004134"/>
    </source>
</evidence>
<feature type="region of interest" description="Disordered" evidence="16">
    <location>
        <begin position="890"/>
        <end position="913"/>
    </location>
</feature>
<evidence type="ECO:0000256" key="15">
    <source>
        <dbReference type="ARBA" id="ARBA00025194"/>
    </source>
</evidence>
<feature type="region of interest" description="Disordered" evidence="16">
    <location>
        <begin position="1196"/>
        <end position="1510"/>
    </location>
</feature>
<dbReference type="STRING" id="1573173.A0A162N5Z7"/>
<dbReference type="PANTHER" id="PTHR11216">
    <property type="entry name" value="EH DOMAIN"/>
    <property type="match status" value="1"/>
</dbReference>
<comment type="caution">
    <text evidence="19">The sequence shown here is derived from an EMBL/GenBank/DDBJ whole genome shotgun (WGS) entry which is preliminary data.</text>
</comment>
<dbReference type="GO" id="GO:0030479">
    <property type="term" value="C:actin cortical patch"/>
    <property type="evidence" value="ECO:0007669"/>
    <property type="project" value="UniProtKB-SubCell"/>
</dbReference>
<dbReference type="InterPro" id="IPR002048">
    <property type="entry name" value="EF_hand_dom"/>
</dbReference>
<feature type="compositionally biased region" description="Basic and acidic residues" evidence="16">
    <location>
        <begin position="903"/>
        <end position="912"/>
    </location>
</feature>
<evidence type="ECO:0000256" key="8">
    <source>
        <dbReference type="ARBA" id="ARBA00022583"/>
    </source>
</evidence>
<dbReference type="PROSITE" id="PS50031">
    <property type="entry name" value="EH"/>
    <property type="match status" value="2"/>
</dbReference>
<dbReference type="SUPFAM" id="SSF47473">
    <property type="entry name" value="EF-hand"/>
    <property type="match status" value="2"/>
</dbReference>
<feature type="domain" description="EH" evidence="17">
    <location>
        <begin position="506"/>
        <end position="595"/>
    </location>
</feature>
<sequence>LCPLNPPTMYSNSNAFMGGNSQRPGAQQYGSSFGMGGQQPGQQQQPSPFAPQPTGFGQAPLQQQFTGYPGVQQQQQQPQQQAPQQLQPQFTGFPGQAQPQQSFQTGAPPMPSIPPQFQSQFQQQQQQQQQPQQTGFPGQQQQQQPQQTGFPQPQQPQPTGFQQPQPTGFQQPQPTGFQSQQQTSAPAAAPIKPQATGFSQMAASFRTGGTPKPAGRRPKSANKIPNIRLSFITAQDQSKFETLFKSAVGDGPATTMAGDKARDLLMRSRLDGDSLSHIWTLSDTTRSGELHFPEFALAMYLCNLKLTGKALPSSLPDNIKNEVSSVVDIINFSIAEDTGRTTPGSNATGRSSTEPTIHQPQPQASNSQLLQAQMTGFPGQQQQQGFGQAQGLQPQQTGFPGINSQPTGMNPQPTGYTGPRPPMPPMPTGYGNSLTPGGGPMAAPLNAQPTGRPGQWGLVNTPATGLPNIDALQARMMPQQGREQQNFTTQGLQGNAVIPWAITKDEKQRYDALFKAWDGLHKGFIGGDAAIEIFGQSGLEKPDLERVWTLADNGNKGRLNLDEFAVAMHLIYRKLNGYPLPNQLPPELVPPSTRNINESIGTIRSMLSQESEFRNKSGAALLPQKTGVSYMKTHSLRGTPGGHSSGRKDATVFKNNDEQVGYRSSARRRVGNNSPRPESPASTAYDDLGLDQLRKKIREKEVLLDAMDFADEKSLEEDDMLDRRDRREAEELYRRIRRIQDDIDAHPDAALATGDSEAERRALKRQLQTLTDKVPELASAVRKTEKAIADARLELFRLKDAKAHPNSVAAIVGTGPGGAVTESDRLKARAKAMMQQRTAALTGKKVESGFDDEAPKRLEEENLKVKTEKENNESMVKDVEDSVRDFARGIEDSLKEGTTTATNEHEKRRWEDALGVEDEVRDFIFDLQRSSRAARVRSQDRRPTSSSSRSPAAAARAEPVPAAPVSRNESPAPPSRTTTPGGSYSSYKTPEERAAFIKQQAEQRMAERLAALGIKAPTKPGETAAQRMERERAERAAKLRQAEEEDERREAERQARLAEETGAPAPAAKKPPPPPSRKAAKSDAAEKETARKAEEEQVAKHAEEERLAREHEEQQRATQELEANAREQQDDLENERHAAEARLKALEEQVKAGKLKKEEEKRKKKAALAEQKEKEARLAAQRAEIEAARQRELELQRQLEAMNDDDDSSSDDEDGVAQITPQASTPTQGGSQISSQELEKQPSSPPAVPTVVTSPPTENESRNPYHRMLSHSSESTSGPSEPSAPAAAPPPPPVPAAAQSTNPFHRMAQEGKATPAAATPPPPSGPFSRKRPDEDDDWGTDKEDDDDDSDDDDRPGGSSAAALASILFGTMGPPRPLSATGDKPTSNPVSPRIGSDASPSSPPPPPPMPGTGAPPPPPGSAPEAPSAPPPPPMPASLAPGGPPPPPPPPPPGMGAPPPPPPPPPAGDAPAGPPPGGRPSGLLSEIQMGRALKKTETRDKSGAATAGRVLD</sequence>
<dbReference type="GO" id="GO:0005886">
    <property type="term" value="C:plasma membrane"/>
    <property type="evidence" value="ECO:0007669"/>
    <property type="project" value="UniProtKB-SubCell"/>
</dbReference>
<dbReference type="GO" id="GO:0003779">
    <property type="term" value="F:actin binding"/>
    <property type="evidence" value="ECO:0007669"/>
    <property type="project" value="UniProtKB-KW"/>
</dbReference>
<keyword evidence="9" id="KW-0677">Repeat</keyword>
<keyword evidence="6" id="KW-1003">Cell membrane</keyword>
<feature type="domain" description="EH" evidence="17">
    <location>
        <begin position="236"/>
        <end position="319"/>
    </location>
</feature>
<feature type="compositionally biased region" description="Polar residues" evidence="16">
    <location>
        <begin position="402"/>
        <end position="412"/>
    </location>
</feature>
<evidence type="ECO:0000256" key="12">
    <source>
        <dbReference type="ARBA" id="ARBA00023136"/>
    </source>
</evidence>
<feature type="region of interest" description="Disordered" evidence="16">
    <location>
        <begin position="632"/>
        <end position="687"/>
    </location>
</feature>
<feature type="region of interest" description="Disordered" evidence="16">
    <location>
        <begin position="1"/>
        <end position="190"/>
    </location>
</feature>
<dbReference type="Proteomes" id="UP000076584">
    <property type="component" value="Unassembled WGS sequence"/>
</dbReference>
<keyword evidence="14" id="KW-0206">Cytoskeleton</keyword>
<evidence type="ECO:0000259" key="18">
    <source>
        <dbReference type="PROSITE" id="PS50222"/>
    </source>
</evidence>
<evidence type="ECO:0000313" key="20">
    <source>
        <dbReference type="Proteomes" id="UP000076584"/>
    </source>
</evidence>
<accession>A0A162N5Z7</accession>
<keyword evidence="13" id="KW-0009">Actin-binding</keyword>
<feature type="compositionally biased region" description="Basic and acidic residues" evidence="16">
    <location>
        <begin position="1170"/>
        <end position="1182"/>
    </location>
</feature>
<proteinExistence type="inferred from homology"/>
<comment type="subcellular location">
    <subcellularLocation>
        <location evidence="3">Cell membrane</location>
        <topology evidence="3">Peripheral membrane protein</topology>
        <orientation evidence="3">Cytoplasmic side</orientation>
    </subcellularLocation>
    <subcellularLocation>
        <location evidence="2">Cytoplasm</location>
        <location evidence="2">Cytoskeleton</location>
        <location evidence="2">Actin patch</location>
    </subcellularLocation>
    <subcellularLocation>
        <location evidence="1">Endosome membrane</location>
        <topology evidence="1">Peripheral membrane protein</topology>
        <orientation evidence="1">Cytoplasmic side</orientation>
    </subcellularLocation>
</comment>
<feature type="region of interest" description="Disordered" evidence="16">
    <location>
        <begin position="337"/>
        <end position="365"/>
    </location>
</feature>
<feature type="compositionally biased region" description="Polar residues" evidence="16">
    <location>
        <begin position="671"/>
        <end position="682"/>
    </location>
</feature>
<dbReference type="InterPro" id="IPR000261">
    <property type="entry name" value="EH_dom"/>
</dbReference>
<dbReference type="PANTHER" id="PTHR11216:SF173">
    <property type="entry name" value="ACTIN CYTOSKELETON-REGULATORY COMPLEX PROTEIN PAN1"/>
    <property type="match status" value="1"/>
</dbReference>
<dbReference type="FunFam" id="1.10.238.10:FF:000349">
    <property type="entry name" value="Actin cytoskeleton-regulatory complex protein PAN1"/>
    <property type="match status" value="1"/>
</dbReference>
<dbReference type="Gene3D" id="1.10.238.10">
    <property type="entry name" value="EF-hand"/>
    <property type="match status" value="2"/>
</dbReference>
<name>A0A162N5Z7_COLIC</name>
<feature type="compositionally biased region" description="Low complexity" evidence="16">
    <location>
        <begin position="62"/>
        <end position="89"/>
    </location>
</feature>
<evidence type="ECO:0000256" key="11">
    <source>
        <dbReference type="ARBA" id="ARBA00023054"/>
    </source>
</evidence>
<dbReference type="GO" id="GO:0016197">
    <property type="term" value="P:endosomal transport"/>
    <property type="evidence" value="ECO:0007669"/>
    <property type="project" value="TreeGrafter"/>
</dbReference>
<keyword evidence="12" id="KW-0472">Membrane</keyword>
<reference evidence="19 20" key="1">
    <citation type="submission" date="2015-06" db="EMBL/GenBank/DDBJ databases">
        <title>Survival trade-offs in plant roots during colonization by closely related pathogenic and mutualistic fungi.</title>
        <authorList>
            <person name="Hacquard S."/>
            <person name="Kracher B."/>
            <person name="Hiruma K."/>
            <person name="Weinman A."/>
            <person name="Muench P."/>
            <person name="Garrido Oter R."/>
            <person name="Ver Loren van Themaat E."/>
            <person name="Dallerey J.-F."/>
            <person name="Damm U."/>
            <person name="Henrissat B."/>
            <person name="Lespinet O."/>
            <person name="Thon M."/>
            <person name="Kemen E."/>
            <person name="McHardy A.C."/>
            <person name="Schulze-Lefert P."/>
            <person name="O'Connell R.J."/>
        </authorList>
    </citation>
    <scope>NUCLEOTIDE SEQUENCE [LARGE SCALE GENOMIC DNA]</scope>
    <source>
        <strain evidence="19 20">MAFF 238704</strain>
    </source>
</reference>
<dbReference type="GO" id="GO:0010008">
    <property type="term" value="C:endosome membrane"/>
    <property type="evidence" value="ECO:0007669"/>
    <property type="project" value="UniProtKB-SubCell"/>
</dbReference>
<evidence type="ECO:0000256" key="3">
    <source>
        <dbReference type="ARBA" id="ARBA00004413"/>
    </source>
</evidence>
<evidence type="ECO:0000256" key="16">
    <source>
        <dbReference type="SAM" id="MobiDB-lite"/>
    </source>
</evidence>
<feature type="compositionally biased region" description="Acidic residues" evidence="16">
    <location>
        <begin position="1202"/>
        <end position="1215"/>
    </location>
</feature>
<feature type="compositionally biased region" description="Polar residues" evidence="16">
    <location>
        <begin position="975"/>
        <end position="988"/>
    </location>
</feature>
<keyword evidence="8" id="KW-0254">Endocytosis</keyword>
<evidence type="ECO:0000256" key="5">
    <source>
        <dbReference type="ARBA" id="ARBA00011159"/>
    </source>
</evidence>
<evidence type="ECO:0000256" key="9">
    <source>
        <dbReference type="ARBA" id="ARBA00022737"/>
    </source>
</evidence>
<dbReference type="GO" id="GO:0005509">
    <property type="term" value="F:calcium ion binding"/>
    <property type="evidence" value="ECO:0007669"/>
    <property type="project" value="InterPro"/>
</dbReference>
<dbReference type="CDD" id="cd00052">
    <property type="entry name" value="EH"/>
    <property type="match status" value="2"/>
</dbReference>
<feature type="compositionally biased region" description="Polar residues" evidence="16">
    <location>
        <begin position="340"/>
        <end position="365"/>
    </location>
</feature>